<keyword evidence="2" id="KW-0285">Flavoprotein</keyword>
<keyword evidence="3" id="KW-0560">Oxidoreductase</keyword>
<dbReference type="Pfam" id="PF00296">
    <property type="entry name" value="Bac_luciferase"/>
    <property type="match status" value="1"/>
</dbReference>
<dbReference type="SUPFAM" id="SSF51679">
    <property type="entry name" value="Bacterial luciferase-like"/>
    <property type="match status" value="1"/>
</dbReference>
<evidence type="ECO:0000256" key="1">
    <source>
        <dbReference type="ARBA" id="ARBA00010426"/>
    </source>
</evidence>
<reference evidence="6" key="1">
    <citation type="journal article" date="2015" name="Biotechnol. Lett.">
        <title>Isolation and characterization of an interactive culture of two Paenibacillus species with moderately thermophilic desulfurization ability.</title>
        <authorList>
            <person name="Wang J."/>
            <person name="Davaadelger B."/>
            <person name="Salazar J.K."/>
            <person name="Butler R.R.III."/>
            <person name="Pombert J.F."/>
            <person name="Kilbane J.J."/>
            <person name="Stark B.C."/>
        </authorList>
    </citation>
    <scope>NUCLEOTIDE SEQUENCE</scope>
    <source>
        <strain evidence="6">32O-Y</strain>
    </source>
</reference>
<dbReference type="GO" id="GO:0005829">
    <property type="term" value="C:cytosol"/>
    <property type="evidence" value="ECO:0007669"/>
    <property type="project" value="TreeGrafter"/>
</dbReference>
<proteinExistence type="inferred from homology"/>
<protein>
    <recommendedName>
        <fullName evidence="5">Luciferase-like domain-containing protein</fullName>
    </recommendedName>
</protein>
<dbReference type="InterPro" id="IPR050766">
    <property type="entry name" value="Bact_Lucif_Oxidored"/>
</dbReference>
<dbReference type="GO" id="GO:0016705">
    <property type="term" value="F:oxidoreductase activity, acting on paired donors, with incorporation or reduction of molecular oxygen"/>
    <property type="evidence" value="ECO:0007669"/>
    <property type="project" value="InterPro"/>
</dbReference>
<dbReference type="AlphaFoldDB" id="A0A0K1JRP6"/>
<accession>A0A0K1JRP6</accession>
<dbReference type="InterPro" id="IPR011251">
    <property type="entry name" value="Luciferase-like_dom"/>
</dbReference>
<evidence type="ECO:0000259" key="5">
    <source>
        <dbReference type="Pfam" id="PF00296"/>
    </source>
</evidence>
<comment type="similarity">
    <text evidence="1">Belongs to the bacterial luciferase oxidoreductase family.</text>
</comment>
<dbReference type="PANTHER" id="PTHR30137">
    <property type="entry name" value="LUCIFERASE-LIKE MONOOXYGENASE"/>
    <property type="match status" value="1"/>
</dbReference>
<dbReference type="EMBL" id="KR057812">
    <property type="protein sequence ID" value="AKU19392.1"/>
    <property type="molecule type" value="Genomic_DNA"/>
</dbReference>
<sequence>MNFGLFLMPSHPPERNRYDAAQWDLDVIQWADQLGFSEVWIGEHFSSPWEPVPSPDLIIAQALQRTERIKLAPGAHLLPYHHPIELAHRLAYLDHLAQGRLMLGVGAGGLLGDGTLFDVDIPAGENRKMMNEAFDIMLKLWTEQEPFKFEGQYWNVNTHIGGNLLKFHMYPYQKPHMPIGITGLSPGSPTLKLCGERGYIPMSLGFKNEYIASHWDSVVEGAARTGRTPNREEWRITREVFVARTDEEALEWSLGGMMGRQHKEYWLPTFKELGALDILKQDSSVTDDEVTPEYMARTSWLVGSPDTVARKLQALYDTVGGFGTLLVTTYDYLDAPEQWKQSMQLLMEEVLPRIQK</sequence>
<evidence type="ECO:0000313" key="6">
    <source>
        <dbReference type="EMBL" id="AKU19392.1"/>
    </source>
</evidence>
<feature type="domain" description="Luciferase-like" evidence="5">
    <location>
        <begin position="1"/>
        <end position="318"/>
    </location>
</feature>
<dbReference type="InterPro" id="IPR036661">
    <property type="entry name" value="Luciferase-like_sf"/>
</dbReference>
<dbReference type="PANTHER" id="PTHR30137:SF16">
    <property type="entry name" value="BLL0895 PROTEIN"/>
    <property type="match status" value="1"/>
</dbReference>
<dbReference type="Gene3D" id="3.20.20.30">
    <property type="entry name" value="Luciferase-like domain"/>
    <property type="match status" value="1"/>
</dbReference>
<dbReference type="GO" id="GO:0004497">
    <property type="term" value="F:monooxygenase activity"/>
    <property type="evidence" value="ECO:0007669"/>
    <property type="project" value="UniProtKB-KW"/>
</dbReference>
<keyword evidence="4" id="KW-0503">Monooxygenase</keyword>
<evidence type="ECO:0000256" key="3">
    <source>
        <dbReference type="ARBA" id="ARBA00023002"/>
    </source>
</evidence>
<evidence type="ECO:0000256" key="4">
    <source>
        <dbReference type="ARBA" id="ARBA00023033"/>
    </source>
</evidence>
<evidence type="ECO:0000256" key="2">
    <source>
        <dbReference type="ARBA" id="ARBA00022630"/>
    </source>
</evidence>
<name>A0A0K1JRP6_9BACL</name>
<organism evidence="6">
    <name type="scientific">Paenibacillus sp. 32O-Y</name>
    <dbReference type="NCBI Taxonomy" id="1695219"/>
    <lineage>
        <taxon>Bacteria</taxon>
        <taxon>Bacillati</taxon>
        <taxon>Bacillota</taxon>
        <taxon>Bacilli</taxon>
        <taxon>Bacillales</taxon>
        <taxon>Paenibacillaceae</taxon>
        <taxon>Paenibacillus</taxon>
    </lineage>
</organism>